<proteinExistence type="predicted"/>
<feature type="non-terminal residue" evidence="1">
    <location>
        <position position="1"/>
    </location>
</feature>
<accession>A0A0B6XZ41</accession>
<gene>
    <name evidence="1" type="primary">ORF6549</name>
</gene>
<reference evidence="1" key="1">
    <citation type="submission" date="2014-12" db="EMBL/GenBank/DDBJ databases">
        <title>Insight into the proteome of Arion vulgaris.</title>
        <authorList>
            <person name="Aradska J."/>
            <person name="Bulat T."/>
            <person name="Smidak R."/>
            <person name="Sarate P."/>
            <person name="Gangsoo J."/>
            <person name="Sialana F."/>
            <person name="Bilban M."/>
            <person name="Lubec G."/>
        </authorList>
    </citation>
    <scope>NUCLEOTIDE SEQUENCE</scope>
    <source>
        <tissue evidence="1">Skin</tissue>
    </source>
</reference>
<organism evidence="1">
    <name type="scientific">Arion vulgaris</name>
    <dbReference type="NCBI Taxonomy" id="1028688"/>
    <lineage>
        <taxon>Eukaryota</taxon>
        <taxon>Metazoa</taxon>
        <taxon>Spiralia</taxon>
        <taxon>Lophotrochozoa</taxon>
        <taxon>Mollusca</taxon>
        <taxon>Gastropoda</taxon>
        <taxon>Heterobranchia</taxon>
        <taxon>Euthyneura</taxon>
        <taxon>Panpulmonata</taxon>
        <taxon>Eupulmonata</taxon>
        <taxon>Stylommatophora</taxon>
        <taxon>Helicina</taxon>
        <taxon>Arionoidea</taxon>
        <taxon>Arionidae</taxon>
        <taxon>Arion</taxon>
    </lineage>
</organism>
<protein>
    <submittedName>
        <fullName evidence="1">Uncharacterized protein</fullName>
    </submittedName>
</protein>
<evidence type="ECO:0000313" key="1">
    <source>
        <dbReference type="EMBL" id="CEK49133.1"/>
    </source>
</evidence>
<sequence length="75" mass="8885">QKQFISCIQLQLEKKMKMMIKVTTVKLSNKETQKNQNKLHKDDAQFVRIVIFFCSLSDLSNTDTDKDEKGKHRRQ</sequence>
<dbReference type="AlphaFoldDB" id="A0A0B6XZ41"/>
<dbReference type="EMBL" id="HACG01002268">
    <property type="protein sequence ID" value="CEK49133.1"/>
    <property type="molecule type" value="Transcribed_RNA"/>
</dbReference>
<name>A0A0B6XZ41_9EUPU</name>